<dbReference type="Pfam" id="PF00892">
    <property type="entry name" value="EamA"/>
    <property type="match status" value="2"/>
</dbReference>
<name>A0A919KNZ4_9MICO</name>
<feature type="domain" description="EamA" evidence="8">
    <location>
        <begin position="164"/>
        <end position="301"/>
    </location>
</feature>
<comment type="caution">
    <text evidence="9">The sequence shown here is derived from an EMBL/GenBank/DDBJ whole genome shotgun (WGS) entry which is preliminary data.</text>
</comment>
<keyword evidence="4 7" id="KW-1133">Transmembrane helix</keyword>
<comment type="subcellular location">
    <subcellularLocation>
        <location evidence="1">Membrane</location>
        <topology evidence="1">Multi-pass membrane protein</topology>
    </subcellularLocation>
</comment>
<keyword evidence="3 7" id="KW-0812">Transmembrane</keyword>
<evidence type="ECO:0000256" key="7">
    <source>
        <dbReference type="SAM" id="Phobius"/>
    </source>
</evidence>
<protein>
    <submittedName>
        <fullName evidence="9">Membrane protein</fullName>
    </submittedName>
</protein>
<feature type="transmembrane region" description="Helical" evidence="7">
    <location>
        <begin position="23"/>
        <end position="46"/>
    </location>
</feature>
<dbReference type="PANTHER" id="PTHR32322:SF2">
    <property type="entry name" value="EAMA DOMAIN-CONTAINING PROTEIN"/>
    <property type="match status" value="1"/>
</dbReference>
<feature type="transmembrane region" description="Helical" evidence="7">
    <location>
        <begin position="258"/>
        <end position="277"/>
    </location>
</feature>
<evidence type="ECO:0000256" key="6">
    <source>
        <dbReference type="SAM" id="MobiDB-lite"/>
    </source>
</evidence>
<evidence type="ECO:0000256" key="4">
    <source>
        <dbReference type="ARBA" id="ARBA00022989"/>
    </source>
</evidence>
<accession>A0A919KNZ4</accession>
<reference evidence="9" key="2">
    <citation type="submission" date="2020-09" db="EMBL/GenBank/DDBJ databases">
        <authorList>
            <person name="Sun Q."/>
            <person name="Zhou Y."/>
        </authorList>
    </citation>
    <scope>NUCLEOTIDE SEQUENCE</scope>
    <source>
        <strain evidence="9">CGMCC 4.7398</strain>
    </source>
</reference>
<dbReference type="AlphaFoldDB" id="A0A919KNZ4"/>
<evidence type="ECO:0000256" key="2">
    <source>
        <dbReference type="ARBA" id="ARBA00007362"/>
    </source>
</evidence>
<keyword evidence="10" id="KW-1185">Reference proteome</keyword>
<evidence type="ECO:0000256" key="1">
    <source>
        <dbReference type="ARBA" id="ARBA00004141"/>
    </source>
</evidence>
<feature type="region of interest" description="Disordered" evidence="6">
    <location>
        <begin position="306"/>
        <end position="348"/>
    </location>
</feature>
<feature type="transmembrane region" description="Helical" evidence="7">
    <location>
        <begin position="52"/>
        <end position="71"/>
    </location>
</feature>
<feature type="transmembrane region" description="Helical" evidence="7">
    <location>
        <begin position="283"/>
        <end position="301"/>
    </location>
</feature>
<evidence type="ECO:0000256" key="3">
    <source>
        <dbReference type="ARBA" id="ARBA00022692"/>
    </source>
</evidence>
<evidence type="ECO:0000259" key="8">
    <source>
        <dbReference type="Pfam" id="PF00892"/>
    </source>
</evidence>
<proteinExistence type="inferred from homology"/>
<keyword evidence="5 7" id="KW-0472">Membrane</keyword>
<dbReference type="InterPro" id="IPR050638">
    <property type="entry name" value="AA-Vitamin_Transporters"/>
</dbReference>
<gene>
    <name evidence="9" type="ORF">GCM10017772_08370</name>
</gene>
<feature type="transmembrane region" description="Helical" evidence="7">
    <location>
        <begin position="137"/>
        <end position="156"/>
    </location>
</feature>
<feature type="transmembrane region" description="Helical" evidence="7">
    <location>
        <begin position="229"/>
        <end position="251"/>
    </location>
</feature>
<dbReference type="InterPro" id="IPR037185">
    <property type="entry name" value="EmrE-like"/>
</dbReference>
<feature type="transmembrane region" description="Helical" evidence="7">
    <location>
        <begin position="83"/>
        <end position="101"/>
    </location>
</feature>
<feature type="transmembrane region" description="Helical" evidence="7">
    <location>
        <begin position="162"/>
        <end position="183"/>
    </location>
</feature>
<dbReference type="EMBL" id="BNAS01000001">
    <property type="protein sequence ID" value="GHH67174.1"/>
    <property type="molecule type" value="Genomic_DNA"/>
</dbReference>
<feature type="transmembrane region" description="Helical" evidence="7">
    <location>
        <begin position="107"/>
        <end position="125"/>
    </location>
</feature>
<organism evidence="9 10">
    <name type="scientific">Promicromonospora soli</name>
    <dbReference type="NCBI Taxonomy" id="2035533"/>
    <lineage>
        <taxon>Bacteria</taxon>
        <taxon>Bacillati</taxon>
        <taxon>Actinomycetota</taxon>
        <taxon>Actinomycetes</taxon>
        <taxon>Micrococcales</taxon>
        <taxon>Promicromonosporaceae</taxon>
        <taxon>Promicromonospora</taxon>
    </lineage>
</organism>
<feature type="domain" description="EamA" evidence="8">
    <location>
        <begin position="27"/>
        <end position="151"/>
    </location>
</feature>
<dbReference type="SUPFAM" id="SSF103481">
    <property type="entry name" value="Multidrug resistance efflux transporter EmrE"/>
    <property type="match status" value="2"/>
</dbReference>
<feature type="transmembrane region" description="Helical" evidence="7">
    <location>
        <begin position="195"/>
        <end position="217"/>
    </location>
</feature>
<sequence>MHCEYTDLCGYLNDMTKSFLRHLAPALLVVMWSSGFVGATFAAPVAPATTTLLWRYVVAAPLMVVVVLALRRRYGPRYLRREAVLGALGQAGYLYGVFRAVEEGLPAGTAALLASLQPALVAVVMSGFGRRGGRRQAAGLAVGFAGVALAVGPDALTGSGAGAAGALWAVLGMLSLSAAAVLGDLWPPPAAEKHGVLDSLAVQSVIALGFFAVVAVSSGQAAPPADPTFWLAIAWLVGLAFLGGYGMYLYVQRTRGPVAVSTWLYLTPAVSAAWAWAMFGQELPLLTVVGFVVSLAGVLVVRPAPERGTPAKDSRRSGAAVTPGPPRGCGRPAHSRGRAPARVPPSAN</sequence>
<evidence type="ECO:0000256" key="5">
    <source>
        <dbReference type="ARBA" id="ARBA00023136"/>
    </source>
</evidence>
<evidence type="ECO:0000313" key="10">
    <source>
        <dbReference type="Proteomes" id="UP000627369"/>
    </source>
</evidence>
<dbReference type="GO" id="GO:0016020">
    <property type="term" value="C:membrane"/>
    <property type="evidence" value="ECO:0007669"/>
    <property type="project" value="UniProtKB-SubCell"/>
</dbReference>
<dbReference type="PANTHER" id="PTHR32322">
    <property type="entry name" value="INNER MEMBRANE TRANSPORTER"/>
    <property type="match status" value="1"/>
</dbReference>
<dbReference type="InterPro" id="IPR000620">
    <property type="entry name" value="EamA_dom"/>
</dbReference>
<dbReference type="Proteomes" id="UP000627369">
    <property type="component" value="Unassembled WGS sequence"/>
</dbReference>
<reference evidence="9" key="1">
    <citation type="journal article" date="2014" name="Int. J. Syst. Evol. Microbiol.">
        <title>Complete genome sequence of Corynebacterium casei LMG S-19264T (=DSM 44701T), isolated from a smear-ripened cheese.</title>
        <authorList>
            <consortium name="US DOE Joint Genome Institute (JGI-PGF)"/>
            <person name="Walter F."/>
            <person name="Albersmeier A."/>
            <person name="Kalinowski J."/>
            <person name="Ruckert C."/>
        </authorList>
    </citation>
    <scope>NUCLEOTIDE SEQUENCE</scope>
    <source>
        <strain evidence="9">CGMCC 4.7398</strain>
    </source>
</reference>
<comment type="similarity">
    <text evidence="2">Belongs to the EamA transporter family.</text>
</comment>
<evidence type="ECO:0000313" key="9">
    <source>
        <dbReference type="EMBL" id="GHH67174.1"/>
    </source>
</evidence>